<reference evidence="2 3" key="1">
    <citation type="journal article" date="2021" name="Nat. Commun.">
        <title>Genetic determinants of endophytism in the Arabidopsis root mycobiome.</title>
        <authorList>
            <person name="Mesny F."/>
            <person name="Miyauchi S."/>
            <person name="Thiergart T."/>
            <person name="Pickel B."/>
            <person name="Atanasova L."/>
            <person name="Karlsson M."/>
            <person name="Huettel B."/>
            <person name="Barry K.W."/>
            <person name="Haridas S."/>
            <person name="Chen C."/>
            <person name="Bauer D."/>
            <person name="Andreopoulos W."/>
            <person name="Pangilinan J."/>
            <person name="LaButti K."/>
            <person name="Riley R."/>
            <person name="Lipzen A."/>
            <person name="Clum A."/>
            <person name="Drula E."/>
            <person name="Henrissat B."/>
            <person name="Kohler A."/>
            <person name="Grigoriev I.V."/>
            <person name="Martin F.M."/>
            <person name="Hacquard S."/>
        </authorList>
    </citation>
    <scope>NUCLEOTIDE SEQUENCE [LARGE SCALE GENOMIC DNA]</scope>
    <source>
        <strain evidence="2 3">MPI-SDFR-AT-0080</strain>
    </source>
</reference>
<protein>
    <submittedName>
        <fullName evidence="2">Uncharacterized protein</fullName>
    </submittedName>
</protein>
<name>A0ABQ8G384_9PEZI</name>
<evidence type="ECO:0000256" key="1">
    <source>
        <dbReference type="SAM" id="MobiDB-lite"/>
    </source>
</evidence>
<keyword evidence="3" id="KW-1185">Reference proteome</keyword>
<gene>
    <name evidence="2" type="ORF">B0J12DRAFT_199700</name>
</gene>
<dbReference type="EMBL" id="JAGTJR010000023">
    <property type="protein sequence ID" value="KAH7043343.1"/>
    <property type="molecule type" value="Genomic_DNA"/>
</dbReference>
<organism evidence="2 3">
    <name type="scientific">Macrophomina phaseolina</name>
    <dbReference type="NCBI Taxonomy" id="35725"/>
    <lineage>
        <taxon>Eukaryota</taxon>
        <taxon>Fungi</taxon>
        <taxon>Dikarya</taxon>
        <taxon>Ascomycota</taxon>
        <taxon>Pezizomycotina</taxon>
        <taxon>Dothideomycetes</taxon>
        <taxon>Dothideomycetes incertae sedis</taxon>
        <taxon>Botryosphaeriales</taxon>
        <taxon>Botryosphaeriaceae</taxon>
        <taxon>Macrophomina</taxon>
    </lineage>
</organism>
<dbReference type="Proteomes" id="UP000774617">
    <property type="component" value="Unassembled WGS sequence"/>
</dbReference>
<feature type="region of interest" description="Disordered" evidence="1">
    <location>
        <begin position="181"/>
        <end position="202"/>
    </location>
</feature>
<sequence>MQRETGLAERTQLPRARNREGAGPTEDARRSAFGCVELRVNKQPPASTSALLQPLCSSPAFAHTLQLLPPAPPASARVPIAQRPRSFPRASPARPLALAHHPSLARNHASLVSLPAFSGTLALLHNVRCHPCCHASPEHRRRLRPVLRWVQNWVPWMASPPRICTLYTYLRLRGAKRDRRTTIPTSRLAPTPSPFQAAGRKRRAPSRCRLSNPICCCANTSNDPARTVGATRRSLLTPWR</sequence>
<evidence type="ECO:0000313" key="3">
    <source>
        <dbReference type="Proteomes" id="UP000774617"/>
    </source>
</evidence>
<evidence type="ECO:0000313" key="2">
    <source>
        <dbReference type="EMBL" id="KAH7043343.1"/>
    </source>
</evidence>
<feature type="region of interest" description="Disordered" evidence="1">
    <location>
        <begin position="1"/>
        <end position="29"/>
    </location>
</feature>
<comment type="caution">
    <text evidence="2">The sequence shown here is derived from an EMBL/GenBank/DDBJ whole genome shotgun (WGS) entry which is preliminary data.</text>
</comment>
<accession>A0ABQ8G384</accession>
<proteinExistence type="predicted"/>